<keyword evidence="8" id="KW-0966">Cell projection</keyword>
<dbReference type="PANTHER" id="PTHR42792">
    <property type="entry name" value="FLAGELLIN"/>
    <property type="match status" value="1"/>
</dbReference>
<dbReference type="InterPro" id="IPR001492">
    <property type="entry name" value="Flagellin"/>
</dbReference>
<comment type="similarity">
    <text evidence="2 5">Belongs to the bacterial flagellin family.</text>
</comment>
<dbReference type="InterPro" id="IPR001029">
    <property type="entry name" value="Flagellin_N"/>
</dbReference>
<dbReference type="Gene3D" id="2.60.40.4390">
    <property type="match status" value="1"/>
</dbReference>
<protein>
    <recommendedName>
        <fullName evidence="5">Flagellin</fullName>
    </recommendedName>
</protein>
<dbReference type="GO" id="GO:0005576">
    <property type="term" value="C:extracellular region"/>
    <property type="evidence" value="ECO:0007669"/>
    <property type="project" value="UniProtKB-SubCell"/>
</dbReference>
<keyword evidence="3 5" id="KW-0964">Secreted</keyword>
<comment type="subcellular location">
    <subcellularLocation>
        <location evidence="5">Secreted</location>
    </subcellularLocation>
    <subcellularLocation>
        <location evidence="5">Bacterial flagellum</location>
    </subcellularLocation>
</comment>
<dbReference type="InterPro" id="IPR046358">
    <property type="entry name" value="Flagellin_C"/>
</dbReference>
<dbReference type="PRINTS" id="PR00207">
    <property type="entry name" value="FLAGELLIN"/>
</dbReference>
<comment type="function">
    <text evidence="1 5">Flagellin is the subunit protein which polymerizes to form the filaments of bacterial flagella.</text>
</comment>
<dbReference type="Gene3D" id="6.10.280.190">
    <property type="match status" value="1"/>
</dbReference>
<dbReference type="Gene3D" id="6.10.10.10">
    <property type="entry name" value="Flagellar export chaperone, C-terminal domain"/>
    <property type="match status" value="1"/>
</dbReference>
<dbReference type="Gene3D" id="1.20.1330.10">
    <property type="entry name" value="f41 fragment of flagellin, N-terminal domain"/>
    <property type="match status" value="1"/>
</dbReference>
<dbReference type="PANTHER" id="PTHR42792:SF2">
    <property type="entry name" value="FLAGELLIN"/>
    <property type="match status" value="1"/>
</dbReference>
<dbReference type="KEGG" id="kco:BWI95_04765"/>
<keyword evidence="8" id="KW-0969">Cilium</keyword>
<reference evidence="8 9" key="1">
    <citation type="submission" date="2017-01" db="EMBL/GenBank/DDBJ databases">
        <authorList>
            <person name="Cao J.-M."/>
        </authorList>
    </citation>
    <scope>NUCLEOTIDE SEQUENCE [LARGE SCALE GENOMIC DNA]</scope>
    <source>
        <strain evidence="8 9">888-76</strain>
    </source>
</reference>
<dbReference type="Pfam" id="PF00700">
    <property type="entry name" value="Flagellin_C"/>
    <property type="match status" value="1"/>
</dbReference>
<organism evidence="8 9">
    <name type="scientific">Kosakonia cowanii JCM 10956 = DSM 18146</name>
    <dbReference type="NCBI Taxonomy" id="1300165"/>
    <lineage>
        <taxon>Bacteria</taxon>
        <taxon>Pseudomonadati</taxon>
        <taxon>Pseudomonadota</taxon>
        <taxon>Gammaproteobacteria</taxon>
        <taxon>Enterobacterales</taxon>
        <taxon>Enterobacteriaceae</taxon>
        <taxon>Kosakonia</taxon>
    </lineage>
</organism>
<evidence type="ECO:0000256" key="3">
    <source>
        <dbReference type="ARBA" id="ARBA00022525"/>
    </source>
</evidence>
<keyword evidence="9" id="KW-1185">Reference proteome</keyword>
<evidence type="ECO:0000313" key="8">
    <source>
        <dbReference type="EMBL" id="APZ04418.1"/>
    </source>
</evidence>
<dbReference type="GO" id="GO:0005198">
    <property type="term" value="F:structural molecule activity"/>
    <property type="evidence" value="ECO:0007669"/>
    <property type="project" value="UniProtKB-UniRule"/>
</dbReference>
<evidence type="ECO:0000256" key="4">
    <source>
        <dbReference type="ARBA" id="ARBA00023143"/>
    </source>
</evidence>
<dbReference type="NCBIfam" id="NF005294">
    <property type="entry name" value="PRK06819.1"/>
    <property type="match status" value="1"/>
</dbReference>
<evidence type="ECO:0000259" key="6">
    <source>
        <dbReference type="Pfam" id="PF00669"/>
    </source>
</evidence>
<dbReference type="EMBL" id="CP019445">
    <property type="protein sequence ID" value="APZ04418.1"/>
    <property type="molecule type" value="Genomic_DNA"/>
</dbReference>
<evidence type="ECO:0000313" key="9">
    <source>
        <dbReference type="Proteomes" id="UP000187148"/>
    </source>
</evidence>
<gene>
    <name evidence="8" type="ORF">BWI95_04765</name>
</gene>
<keyword evidence="8" id="KW-0282">Flagellum</keyword>
<evidence type="ECO:0000256" key="5">
    <source>
        <dbReference type="RuleBase" id="RU362073"/>
    </source>
</evidence>
<dbReference type="Proteomes" id="UP000187148">
    <property type="component" value="Chromosome"/>
</dbReference>
<feature type="domain" description="Flagellin C-terminal" evidence="7">
    <location>
        <begin position="331"/>
        <end position="416"/>
    </location>
</feature>
<dbReference type="SUPFAM" id="SSF64518">
    <property type="entry name" value="Phase 1 flagellin"/>
    <property type="match status" value="1"/>
</dbReference>
<dbReference type="GO" id="GO:0009288">
    <property type="term" value="C:bacterial-type flagellum"/>
    <property type="evidence" value="ECO:0007669"/>
    <property type="project" value="UniProtKB-SubCell"/>
</dbReference>
<keyword evidence="4 5" id="KW-0975">Bacterial flagellum</keyword>
<dbReference type="RefSeq" id="WP_054804579.1">
    <property type="nucleotide sequence ID" value="NZ_CP019445.1"/>
</dbReference>
<evidence type="ECO:0000259" key="7">
    <source>
        <dbReference type="Pfam" id="PF00700"/>
    </source>
</evidence>
<dbReference type="Pfam" id="PF00669">
    <property type="entry name" value="Flagellin_N"/>
    <property type="match status" value="1"/>
</dbReference>
<evidence type="ECO:0000256" key="2">
    <source>
        <dbReference type="ARBA" id="ARBA00005709"/>
    </source>
</evidence>
<evidence type="ECO:0000256" key="1">
    <source>
        <dbReference type="ARBA" id="ARBA00002270"/>
    </source>
</evidence>
<proteinExistence type="inferred from homology"/>
<dbReference type="InterPro" id="IPR042187">
    <property type="entry name" value="Flagellin_C_sub2"/>
</dbReference>
<name>A0A807LEU8_9ENTR</name>
<accession>A0A807LEU8</accession>
<sequence length="417" mass="43872">MSQVINTNALSLVAQNNLNKSQDSLGTAIERLSSGLRINSAKDDAAGQAISNRFTANINGLTQASRNANDGISIAQTTEGALNEINDNLQNIRRLSVQAQNGTNSDSDRQSIQDEIDARLDEINRISEQTEFNGVKVLSKDQKLSIQVGSNDGQTIDIELNQMDSSTLGMDGFSVANGIDTTTLTASTGTVKVDSGFDYDAAKFTDSGATAATSIDDIVVDDNGDVFAVKGAEMYAVTEDPTTGEISFNSDNDVASSVVGTPTSVVGEDMMKDQAINMTGITGTLMEDGKGNYYVDDGAGNLTEATIDTTTWTATDTGKAVSTTPATSDPLTKIDEALAQVDEMRSGLGAVQNRFASVISNLNNTVNNLSESRSRILDADFASEVSEMSRANILQSAGTTVLAQANQVPQNVLSLLG</sequence>
<dbReference type="AlphaFoldDB" id="A0A807LEU8"/>
<feature type="domain" description="Flagellin N-terminal" evidence="6">
    <location>
        <begin position="5"/>
        <end position="141"/>
    </location>
</feature>